<sequence length="76" mass="8922">MLHPILIKQLWSATEQIHAHSLLHLSKRELIESLINRIQRRKSLTGQETKDLASYIEQRIALIRDLAQSRLDEQLI</sequence>
<proteinExistence type="predicted"/>
<reference evidence="1 2" key="1">
    <citation type="submission" date="2007-03" db="EMBL/GenBank/DDBJ databases">
        <authorList>
            <person name="Stal L."/>
            <person name="Ferriera S."/>
            <person name="Johnson J."/>
            <person name="Kravitz S."/>
            <person name="Beeson K."/>
            <person name="Sutton G."/>
            <person name="Rogers Y.-H."/>
            <person name="Friedman R."/>
            <person name="Frazier M."/>
            <person name="Venter J.C."/>
        </authorList>
    </citation>
    <scope>NUCLEOTIDE SEQUENCE [LARGE SCALE GENOMIC DNA]</scope>
    <source>
        <strain evidence="1 2">CCY0110</strain>
    </source>
</reference>
<comment type="caution">
    <text evidence="1">The sequence shown here is derived from an EMBL/GenBank/DDBJ whole genome shotgun (WGS) entry which is preliminary data.</text>
</comment>
<protein>
    <submittedName>
        <fullName evidence="1">Uncharacterized protein</fullName>
    </submittedName>
</protein>
<dbReference type="Proteomes" id="UP000003781">
    <property type="component" value="Unassembled WGS sequence"/>
</dbReference>
<name>A3IZF5_9CHRO</name>
<gene>
    <name evidence="1" type="ORF">CY0110_31005</name>
</gene>
<dbReference type="RefSeq" id="WP_008278772.1">
    <property type="nucleotide sequence ID" value="NZ_AAXW01000103.1"/>
</dbReference>
<dbReference type="AlphaFoldDB" id="A3IZF5"/>
<organism evidence="1 2">
    <name type="scientific">Crocosphaera chwakensis CCY0110</name>
    <dbReference type="NCBI Taxonomy" id="391612"/>
    <lineage>
        <taxon>Bacteria</taxon>
        <taxon>Bacillati</taxon>
        <taxon>Cyanobacteriota</taxon>
        <taxon>Cyanophyceae</taxon>
        <taxon>Oscillatoriophycideae</taxon>
        <taxon>Chroococcales</taxon>
        <taxon>Aphanothecaceae</taxon>
        <taxon>Crocosphaera</taxon>
        <taxon>Crocosphaera chwakensis</taxon>
    </lineage>
</organism>
<dbReference type="eggNOG" id="ENOG5032MEW">
    <property type="taxonomic scope" value="Bacteria"/>
</dbReference>
<accession>A3IZF5</accession>
<evidence type="ECO:0000313" key="1">
    <source>
        <dbReference type="EMBL" id="EAZ88143.1"/>
    </source>
</evidence>
<dbReference type="EMBL" id="AAXW01000103">
    <property type="protein sequence ID" value="EAZ88143.1"/>
    <property type="molecule type" value="Genomic_DNA"/>
</dbReference>
<evidence type="ECO:0000313" key="2">
    <source>
        <dbReference type="Proteomes" id="UP000003781"/>
    </source>
</evidence>
<keyword evidence="2" id="KW-1185">Reference proteome</keyword>
<dbReference type="OrthoDB" id="426600at2"/>